<proteinExistence type="predicted"/>
<organism evidence="2">
    <name type="scientific">marine sediment metagenome</name>
    <dbReference type="NCBI Taxonomy" id="412755"/>
    <lineage>
        <taxon>unclassified sequences</taxon>
        <taxon>metagenomes</taxon>
        <taxon>ecological metagenomes</taxon>
    </lineage>
</organism>
<dbReference type="EMBL" id="LAZR01001838">
    <property type="protein sequence ID" value="KKN38313.1"/>
    <property type="molecule type" value="Genomic_DNA"/>
</dbReference>
<evidence type="ECO:0000256" key="1">
    <source>
        <dbReference type="SAM" id="MobiDB-lite"/>
    </source>
</evidence>
<protein>
    <submittedName>
        <fullName evidence="2">Uncharacterized protein</fullName>
    </submittedName>
</protein>
<evidence type="ECO:0000313" key="2">
    <source>
        <dbReference type="EMBL" id="KKN38313.1"/>
    </source>
</evidence>
<feature type="region of interest" description="Disordered" evidence="1">
    <location>
        <begin position="39"/>
        <end position="58"/>
    </location>
</feature>
<reference evidence="2" key="1">
    <citation type="journal article" date="2015" name="Nature">
        <title>Complex archaea that bridge the gap between prokaryotes and eukaryotes.</title>
        <authorList>
            <person name="Spang A."/>
            <person name="Saw J.H."/>
            <person name="Jorgensen S.L."/>
            <person name="Zaremba-Niedzwiedzka K."/>
            <person name="Martijn J."/>
            <person name="Lind A.E."/>
            <person name="van Eijk R."/>
            <person name="Schleper C."/>
            <person name="Guy L."/>
            <person name="Ettema T.J."/>
        </authorList>
    </citation>
    <scope>NUCLEOTIDE SEQUENCE</scope>
</reference>
<accession>A0A0F9TA03</accession>
<name>A0A0F9TA03_9ZZZZ</name>
<sequence length="83" mass="8895">MEALTRTRKIHGNSLITFYADTDCTIESVTCNGAKLVGANVGPPAEKNPAKKGQKWKKGERLDVTVKPTGKEPADATITIALK</sequence>
<dbReference type="AlphaFoldDB" id="A0A0F9TA03"/>
<gene>
    <name evidence="2" type="ORF">LCGC14_0754580</name>
</gene>
<comment type="caution">
    <text evidence="2">The sequence shown here is derived from an EMBL/GenBank/DDBJ whole genome shotgun (WGS) entry which is preliminary data.</text>
</comment>